<gene>
    <name evidence="3" type="ORF">DU002_02160</name>
</gene>
<comment type="caution">
    <text evidence="3">The sequence shown here is derived from an EMBL/GenBank/DDBJ whole genome shotgun (WGS) entry which is preliminary data.</text>
</comment>
<dbReference type="Pfam" id="PF13279">
    <property type="entry name" value="4HBT_2"/>
    <property type="match status" value="1"/>
</dbReference>
<protein>
    <submittedName>
        <fullName evidence="3">Acyl-CoA thioesterase</fullName>
    </submittedName>
</protein>
<dbReference type="InterPro" id="IPR006684">
    <property type="entry name" value="YbgC/YbaW"/>
</dbReference>
<dbReference type="PANTHER" id="PTHR31793">
    <property type="entry name" value="4-HYDROXYBENZOYL-COA THIOESTERASE FAMILY MEMBER"/>
    <property type="match status" value="1"/>
</dbReference>
<dbReference type="EMBL" id="QPID01000001">
    <property type="protein sequence ID" value="RCU52788.1"/>
    <property type="molecule type" value="Genomic_DNA"/>
</dbReference>
<dbReference type="PANTHER" id="PTHR31793:SF27">
    <property type="entry name" value="NOVEL THIOESTERASE SUPERFAMILY DOMAIN AND SAPOSIN A-TYPE DOMAIN CONTAINING PROTEIN (0610012H03RIK)"/>
    <property type="match status" value="1"/>
</dbReference>
<dbReference type="InterPro" id="IPR050563">
    <property type="entry name" value="4-hydroxybenzoyl-CoA_TE"/>
</dbReference>
<evidence type="ECO:0000256" key="1">
    <source>
        <dbReference type="ARBA" id="ARBA00005953"/>
    </source>
</evidence>
<dbReference type="RefSeq" id="WP_114336696.1">
    <property type="nucleotide sequence ID" value="NZ_QPID01000001.1"/>
</dbReference>
<dbReference type="InterPro" id="IPR029069">
    <property type="entry name" value="HotDog_dom_sf"/>
</dbReference>
<dbReference type="AlphaFoldDB" id="A0A368NQV7"/>
<evidence type="ECO:0000313" key="3">
    <source>
        <dbReference type="EMBL" id="RCU52788.1"/>
    </source>
</evidence>
<dbReference type="OrthoDB" id="9800856at2"/>
<evidence type="ECO:0000256" key="2">
    <source>
        <dbReference type="ARBA" id="ARBA00022801"/>
    </source>
</evidence>
<dbReference type="GO" id="GO:0047617">
    <property type="term" value="F:fatty acyl-CoA hydrolase activity"/>
    <property type="evidence" value="ECO:0007669"/>
    <property type="project" value="TreeGrafter"/>
</dbReference>
<dbReference type="PIRSF" id="PIRSF003230">
    <property type="entry name" value="YbgC"/>
    <property type="match status" value="1"/>
</dbReference>
<dbReference type="SUPFAM" id="SSF54637">
    <property type="entry name" value="Thioesterase/thiol ester dehydrase-isomerase"/>
    <property type="match status" value="1"/>
</dbReference>
<dbReference type="Gene3D" id="3.10.129.10">
    <property type="entry name" value="Hotdog Thioesterase"/>
    <property type="match status" value="1"/>
</dbReference>
<keyword evidence="4" id="KW-1185">Reference proteome</keyword>
<comment type="similarity">
    <text evidence="1">Belongs to the 4-hydroxybenzoyl-CoA thioesterase family.</text>
</comment>
<keyword evidence="2" id="KW-0378">Hydrolase</keyword>
<accession>A0A368NQV7</accession>
<organism evidence="3 4">
    <name type="scientific">Corallincola holothuriorum</name>
    <dbReference type="NCBI Taxonomy" id="2282215"/>
    <lineage>
        <taxon>Bacteria</taxon>
        <taxon>Pseudomonadati</taxon>
        <taxon>Pseudomonadota</taxon>
        <taxon>Gammaproteobacteria</taxon>
        <taxon>Alteromonadales</taxon>
        <taxon>Psychromonadaceae</taxon>
        <taxon>Corallincola</taxon>
    </lineage>
</organism>
<sequence length="140" mass="16081">MAKSKSLLTSHTIEVEVPFFDTDPMGITWHGNYVKYFELVRCALLEKIGYGYRDMANSGFSWPIVDMRVKYVKSSTFFQKINVQATIVEYENRLKIEYRITDKETAVTITKGFTIQVAVDIESGEMCFCSPSILIEKLQP</sequence>
<evidence type="ECO:0000313" key="4">
    <source>
        <dbReference type="Proteomes" id="UP000252558"/>
    </source>
</evidence>
<reference evidence="3 4" key="1">
    <citation type="submission" date="2018-07" db="EMBL/GenBank/DDBJ databases">
        <title>Corallincola holothuriorum sp. nov., a new facultative anaerobe isolated from sea cucumber Apostichopus japonicus.</title>
        <authorList>
            <person name="Xia H."/>
        </authorList>
    </citation>
    <scope>NUCLEOTIDE SEQUENCE [LARGE SCALE GENOMIC DNA]</scope>
    <source>
        <strain evidence="3 4">C4</strain>
    </source>
</reference>
<name>A0A368NQV7_9GAMM</name>
<dbReference type="CDD" id="cd00586">
    <property type="entry name" value="4HBT"/>
    <property type="match status" value="1"/>
</dbReference>
<proteinExistence type="inferred from homology"/>
<dbReference type="Proteomes" id="UP000252558">
    <property type="component" value="Unassembled WGS sequence"/>
</dbReference>